<evidence type="ECO:0000313" key="2">
    <source>
        <dbReference type="Proteomes" id="UP000008281"/>
    </source>
</evidence>
<gene>
    <name evidence="1" type="ORF">CRE_19097</name>
</gene>
<evidence type="ECO:0000313" key="1">
    <source>
        <dbReference type="EMBL" id="EFP03644.1"/>
    </source>
</evidence>
<sequence length="305" mass="36216">MSMDENNIPQSFSIIMQRDQPISVEAQNSLCVEVRENYALFGRNFLNMFRQKLEDEDLEVSNETFLVEPDLERLIERFRRIIQNRSASTTVYQFKWYFIRAKVICERKEEQILKSLKQKFPYHFGILLSSFLNPLDRPLMDGKFRVRILKRGENAKELEVEDWTVVEQRLEGYKNNKYIGYLLGIFDYWLQETKAGLIHFLEEFPLLRVEQPKNQKKSLTTSAIPPSPPPSCLWHLQRLENHIRPLPFENVYDDEMRTKFDFVDLGPNIRRPEKKTKLEKTLIPSDRSLGAFPTRCKGFAEHYQT</sequence>
<dbReference type="Proteomes" id="UP000008281">
    <property type="component" value="Unassembled WGS sequence"/>
</dbReference>
<reference evidence="1" key="1">
    <citation type="submission" date="2007-07" db="EMBL/GenBank/DDBJ databases">
        <title>PCAP assembly of the Caenorhabditis remanei genome.</title>
        <authorList>
            <consortium name="The Caenorhabditis remanei Sequencing Consortium"/>
            <person name="Wilson R.K."/>
        </authorList>
    </citation>
    <scope>NUCLEOTIDE SEQUENCE [LARGE SCALE GENOMIC DNA]</scope>
    <source>
        <strain evidence="1">PB4641</strain>
    </source>
</reference>
<proteinExistence type="predicted"/>
<dbReference type="EMBL" id="DS268450">
    <property type="protein sequence ID" value="EFP03644.1"/>
    <property type="molecule type" value="Genomic_DNA"/>
</dbReference>
<organism evidence="2">
    <name type="scientific">Caenorhabditis remanei</name>
    <name type="common">Caenorhabditis vulgaris</name>
    <dbReference type="NCBI Taxonomy" id="31234"/>
    <lineage>
        <taxon>Eukaryota</taxon>
        <taxon>Metazoa</taxon>
        <taxon>Ecdysozoa</taxon>
        <taxon>Nematoda</taxon>
        <taxon>Chromadorea</taxon>
        <taxon>Rhabditida</taxon>
        <taxon>Rhabditina</taxon>
        <taxon>Rhabditomorpha</taxon>
        <taxon>Rhabditoidea</taxon>
        <taxon>Rhabditidae</taxon>
        <taxon>Peloderinae</taxon>
        <taxon>Caenorhabditis</taxon>
    </lineage>
</organism>
<name>E3MJB3_CAERE</name>
<dbReference type="InParanoid" id="E3MJB3"/>
<dbReference type="AlphaFoldDB" id="E3MJB3"/>
<accession>E3MJB3</accession>
<keyword evidence="2" id="KW-1185">Reference proteome</keyword>
<protein>
    <submittedName>
        <fullName evidence="1">Uncharacterized protein</fullName>
    </submittedName>
</protein>
<dbReference type="HOGENOM" id="CLU_912880_0_0_1"/>